<reference evidence="4 5" key="1">
    <citation type="submission" date="2020-12" db="EMBL/GenBank/DDBJ databases">
        <title>Whole genome sequences of gut porcine anaerobes.</title>
        <authorList>
            <person name="Kubasova T."/>
            <person name="Jahodarova E."/>
            <person name="Rychlik I."/>
        </authorList>
    </citation>
    <scope>NUCLEOTIDE SEQUENCE [LARGE SCALE GENOMIC DNA]</scope>
    <source>
        <strain evidence="4 5">An867</strain>
    </source>
</reference>
<keyword evidence="3" id="KW-0859">Xylose metabolism</keyword>
<dbReference type="Gene3D" id="1.10.10.10">
    <property type="entry name" value="Winged helix-like DNA-binding domain superfamily/Winged helix DNA-binding domain"/>
    <property type="match status" value="1"/>
</dbReference>
<keyword evidence="5" id="KW-1185">Reference proteome</keyword>
<dbReference type="InterPro" id="IPR036390">
    <property type="entry name" value="WH_DNA-bd_sf"/>
</dbReference>
<dbReference type="Proteomes" id="UP001299220">
    <property type="component" value="Unassembled WGS sequence"/>
</dbReference>
<evidence type="ECO:0000256" key="1">
    <source>
        <dbReference type="ARBA" id="ARBA00002486"/>
    </source>
</evidence>
<name>A0ABS9CJD5_9FIRM</name>
<dbReference type="Pfam" id="PF00480">
    <property type="entry name" value="ROK"/>
    <property type="match status" value="1"/>
</dbReference>
<comment type="similarity">
    <text evidence="2">Belongs to the ROK (NagC/XylR) family.</text>
</comment>
<protein>
    <submittedName>
        <fullName evidence="4">ROK family protein</fullName>
    </submittedName>
</protein>
<dbReference type="InterPro" id="IPR043129">
    <property type="entry name" value="ATPase_NBD"/>
</dbReference>
<evidence type="ECO:0000256" key="2">
    <source>
        <dbReference type="ARBA" id="ARBA00006479"/>
    </source>
</evidence>
<evidence type="ECO:0000313" key="4">
    <source>
        <dbReference type="EMBL" id="MCF2651266.1"/>
    </source>
</evidence>
<evidence type="ECO:0000313" key="5">
    <source>
        <dbReference type="Proteomes" id="UP001299220"/>
    </source>
</evidence>
<dbReference type="InterPro" id="IPR000600">
    <property type="entry name" value="ROK"/>
</dbReference>
<gene>
    <name evidence="4" type="ORF">JQM67_01395</name>
</gene>
<organism evidence="4 5">
    <name type="scientific">Anaeromassilibacillus senegalensis</name>
    <dbReference type="NCBI Taxonomy" id="1673717"/>
    <lineage>
        <taxon>Bacteria</taxon>
        <taxon>Bacillati</taxon>
        <taxon>Bacillota</taxon>
        <taxon>Clostridia</taxon>
        <taxon>Eubacteriales</taxon>
        <taxon>Acutalibacteraceae</taxon>
        <taxon>Anaeromassilibacillus</taxon>
    </lineage>
</organism>
<dbReference type="RefSeq" id="WP_235322202.1">
    <property type="nucleotide sequence ID" value="NZ_JAFBIT010000001.1"/>
</dbReference>
<keyword evidence="3" id="KW-0119">Carbohydrate metabolism</keyword>
<dbReference type="PANTHER" id="PTHR18964">
    <property type="entry name" value="ROK (REPRESSOR, ORF, KINASE) FAMILY"/>
    <property type="match status" value="1"/>
</dbReference>
<comment type="function">
    <text evidence="1">Transcriptional repressor of xylose-utilizing enzymes.</text>
</comment>
<evidence type="ECO:0000256" key="3">
    <source>
        <dbReference type="ARBA" id="ARBA00022629"/>
    </source>
</evidence>
<sequence>MADLCCSASLRQNNITAIRAALYRTDCATKKELAAQCGLSLAACTALLADMIADGQVTELAFAAPNGGRPARRFSINPDCAHILCLYTDNNAFDRTGLSLRVCDLKGRVLLEKLCPLSEIMPEDLVALVTQMVQKDPLIRAVGIGIAGVVGSMGQIESSSFRTLDGFNPKAALEEKLGITVLTENDMYFTSYGFYMRNFRGRPYSLSVLYWPSHKCAGAGTVVDGHIIVGSTKFAGEIVSLPFPASSTSKDEAIARMVRGEDTVPLMGTAATCTIALINPDVIYLTGSATQSIQASDIIDYCKQTIPENHLPEFRIQPGIHEEYMTGIFELARQKLPFRRL</sequence>
<dbReference type="InterPro" id="IPR036388">
    <property type="entry name" value="WH-like_DNA-bd_sf"/>
</dbReference>
<comment type="caution">
    <text evidence="4">The sequence shown here is derived from an EMBL/GenBank/DDBJ whole genome shotgun (WGS) entry which is preliminary data.</text>
</comment>
<dbReference type="PANTHER" id="PTHR18964:SF149">
    <property type="entry name" value="BIFUNCTIONAL UDP-N-ACETYLGLUCOSAMINE 2-EPIMERASE_N-ACETYLMANNOSAMINE KINASE"/>
    <property type="match status" value="1"/>
</dbReference>
<dbReference type="SUPFAM" id="SSF46785">
    <property type="entry name" value="Winged helix' DNA-binding domain"/>
    <property type="match status" value="1"/>
</dbReference>
<proteinExistence type="inferred from homology"/>
<dbReference type="SUPFAM" id="SSF53067">
    <property type="entry name" value="Actin-like ATPase domain"/>
    <property type="match status" value="1"/>
</dbReference>
<dbReference type="Gene3D" id="3.30.420.40">
    <property type="match status" value="2"/>
</dbReference>
<dbReference type="EMBL" id="JAFBIT010000001">
    <property type="protein sequence ID" value="MCF2651266.1"/>
    <property type="molecule type" value="Genomic_DNA"/>
</dbReference>
<accession>A0ABS9CJD5</accession>